<accession>A0A1E3VTY2</accession>
<organism evidence="2 3">
    <name type="scientific">Methyloceanibacter superfactus</name>
    <dbReference type="NCBI Taxonomy" id="1774969"/>
    <lineage>
        <taxon>Bacteria</taxon>
        <taxon>Pseudomonadati</taxon>
        <taxon>Pseudomonadota</taxon>
        <taxon>Alphaproteobacteria</taxon>
        <taxon>Hyphomicrobiales</taxon>
        <taxon>Hyphomicrobiaceae</taxon>
        <taxon>Methyloceanibacter</taxon>
    </lineage>
</organism>
<evidence type="ECO:0000313" key="2">
    <source>
        <dbReference type="EMBL" id="ODR96998.1"/>
    </source>
</evidence>
<sequence>MGRARARTAYRCAGVVLAAGLGTAAYAAQYESAPTFTARAVLPASYLDSPYFKVQNQVGVENYQYVFNVDTQWGTFRIVGTTLLKVRAREMQAAAKLQEIGGTETLVDAAGATALKPLGTAKGLITEPGKTIGDTFKGVGNFFGGINAGMKATDPRKEGIVASVTGGAAARRKLAFDLGVDPYTSFKPLDEQLTRLATASAIGNTGVNVGLSFVTGGASIAISATSTSQKLREALRDKTAAQLEEQGREFLTAMGVSKTAQDAFYANASLTPTDKAVIVVALKTLGNVDGQQIYVETAAGATSIEMAFYYRRQSELIHNYNKKIAPVTGFIRAGRAPMIQTGKGTVSILPVDYLYWSAPIESLAANGRGQMWLTGRATKTATSQLARARGWTVTPKVGDRLD</sequence>
<proteinExistence type="predicted"/>
<keyword evidence="3" id="KW-1185">Reference proteome</keyword>
<dbReference type="RefSeq" id="WP_069442026.1">
    <property type="nucleotide sequence ID" value="NZ_LPWF01000027.1"/>
</dbReference>
<dbReference type="EMBL" id="LPWF01000027">
    <property type="protein sequence ID" value="ODR96998.1"/>
    <property type="molecule type" value="Genomic_DNA"/>
</dbReference>
<name>A0A1E3VTY2_9HYPH</name>
<dbReference type="AlphaFoldDB" id="A0A1E3VTY2"/>
<dbReference type="OrthoDB" id="7671802at2"/>
<dbReference type="Proteomes" id="UP000094472">
    <property type="component" value="Unassembled WGS sequence"/>
</dbReference>
<feature type="signal peptide" evidence="1">
    <location>
        <begin position="1"/>
        <end position="27"/>
    </location>
</feature>
<feature type="chain" id="PRO_5009138762" evidence="1">
    <location>
        <begin position="28"/>
        <end position="402"/>
    </location>
</feature>
<protein>
    <submittedName>
        <fullName evidence="2">Uncharacterized protein</fullName>
    </submittedName>
</protein>
<evidence type="ECO:0000256" key="1">
    <source>
        <dbReference type="SAM" id="SignalP"/>
    </source>
</evidence>
<reference evidence="2 3" key="1">
    <citation type="journal article" date="2016" name="Environ. Microbiol.">
        <title>New Methyloceanibacter diversity from North Sea sediments includes methanotroph containing solely the soluble methane monooxygenase.</title>
        <authorList>
            <person name="Vekeman B."/>
            <person name="Kerckhof F.M."/>
            <person name="Cremers G."/>
            <person name="de Vos P."/>
            <person name="Vandamme P."/>
            <person name="Boon N."/>
            <person name="Op den Camp H.J."/>
            <person name="Heylen K."/>
        </authorList>
    </citation>
    <scope>NUCLEOTIDE SEQUENCE [LARGE SCALE GENOMIC DNA]</scope>
    <source>
        <strain evidence="2 3">R-67175</strain>
    </source>
</reference>
<evidence type="ECO:0000313" key="3">
    <source>
        <dbReference type="Proteomes" id="UP000094472"/>
    </source>
</evidence>
<gene>
    <name evidence="2" type="ORF">AUC69_12755</name>
</gene>
<comment type="caution">
    <text evidence="2">The sequence shown here is derived from an EMBL/GenBank/DDBJ whole genome shotgun (WGS) entry which is preliminary data.</text>
</comment>
<keyword evidence="1" id="KW-0732">Signal</keyword>